<evidence type="ECO:0000256" key="7">
    <source>
        <dbReference type="ARBA" id="ARBA00022824"/>
    </source>
</evidence>
<evidence type="ECO:0000256" key="8">
    <source>
        <dbReference type="ARBA" id="ARBA00022837"/>
    </source>
</evidence>
<comment type="subcellular location">
    <subcellularLocation>
        <location evidence="1">Endoplasmic reticulum membrane</location>
        <topology evidence="1">Multi-pass membrane protein</topology>
    </subcellularLocation>
</comment>
<evidence type="ECO:0000256" key="5">
    <source>
        <dbReference type="ARBA" id="ARBA00022673"/>
    </source>
</evidence>
<dbReference type="InterPro" id="IPR002809">
    <property type="entry name" value="EMC3/TMCO1"/>
</dbReference>
<evidence type="ECO:0000256" key="3">
    <source>
        <dbReference type="ARBA" id="ARBA00022448"/>
    </source>
</evidence>
<dbReference type="InterPro" id="IPR008559">
    <property type="entry name" value="TMCO1"/>
</dbReference>
<feature type="transmembrane region" description="Helical" evidence="16">
    <location>
        <begin position="6"/>
        <end position="29"/>
    </location>
</feature>
<evidence type="ECO:0000256" key="1">
    <source>
        <dbReference type="ARBA" id="ARBA00004477"/>
    </source>
</evidence>
<keyword evidence="7 14" id="KW-0256">Endoplasmic reticulum</keyword>
<accession>A0A7S2UZE6</accession>
<reference evidence="17" key="1">
    <citation type="submission" date="2021-01" db="EMBL/GenBank/DDBJ databases">
        <authorList>
            <person name="Corre E."/>
            <person name="Pelletier E."/>
            <person name="Niang G."/>
            <person name="Scheremetjew M."/>
            <person name="Finn R."/>
            <person name="Kale V."/>
            <person name="Holt S."/>
            <person name="Cochrane G."/>
            <person name="Meng A."/>
            <person name="Brown T."/>
            <person name="Cohen L."/>
        </authorList>
    </citation>
    <scope>NUCLEOTIDE SEQUENCE</scope>
    <source>
        <strain evidence="17">CCMP1661</strain>
    </source>
</reference>
<keyword evidence="6 16" id="KW-0812">Transmembrane</keyword>
<organism evidence="17">
    <name type="scientific">Fibrocapsa japonica</name>
    <dbReference type="NCBI Taxonomy" id="94617"/>
    <lineage>
        <taxon>Eukaryota</taxon>
        <taxon>Sar</taxon>
        <taxon>Stramenopiles</taxon>
        <taxon>Ochrophyta</taxon>
        <taxon>Raphidophyceae</taxon>
        <taxon>Chattonellales</taxon>
        <taxon>Chattonellaceae</taxon>
        <taxon>Fibrocapsa</taxon>
    </lineage>
</organism>
<feature type="coiled-coil region" evidence="15">
    <location>
        <begin position="35"/>
        <end position="84"/>
    </location>
</feature>
<keyword evidence="11 14" id="KW-0406">Ion transport</keyword>
<keyword evidence="8 14" id="KW-0106">Calcium</keyword>
<evidence type="ECO:0000256" key="9">
    <source>
        <dbReference type="ARBA" id="ARBA00022989"/>
    </source>
</evidence>
<evidence type="ECO:0000256" key="4">
    <source>
        <dbReference type="ARBA" id="ARBA00022568"/>
    </source>
</evidence>
<dbReference type="AlphaFoldDB" id="A0A7S2UZE6"/>
<keyword evidence="4" id="KW-0109">Calcium transport</keyword>
<keyword evidence="10 15" id="KW-0175">Coiled coil</keyword>
<evidence type="ECO:0000256" key="15">
    <source>
        <dbReference type="SAM" id="Coils"/>
    </source>
</evidence>
<evidence type="ECO:0000256" key="11">
    <source>
        <dbReference type="ARBA" id="ARBA00023065"/>
    </source>
</evidence>
<dbReference type="PANTHER" id="PTHR20917:SF0">
    <property type="entry name" value="CALCIUM LOAD-ACTIVATED CALCIUM CHANNEL"/>
    <property type="match status" value="1"/>
</dbReference>
<keyword evidence="12 14" id="KW-0472">Membrane</keyword>
<evidence type="ECO:0000256" key="2">
    <source>
        <dbReference type="ARBA" id="ARBA00006537"/>
    </source>
</evidence>
<keyword evidence="13" id="KW-0407">Ion channel</keyword>
<comment type="function">
    <text evidence="14">Calcium-selective channel required to prevent calcium stores from overfilling.</text>
</comment>
<dbReference type="Pfam" id="PF01956">
    <property type="entry name" value="EMC3_TMCO1"/>
    <property type="match status" value="1"/>
</dbReference>
<keyword evidence="3 14" id="KW-0813">Transport</keyword>
<dbReference type="GO" id="GO:0005789">
    <property type="term" value="C:endoplasmic reticulum membrane"/>
    <property type="evidence" value="ECO:0007669"/>
    <property type="project" value="UniProtKB-SubCell"/>
</dbReference>
<evidence type="ECO:0000256" key="12">
    <source>
        <dbReference type="ARBA" id="ARBA00023136"/>
    </source>
</evidence>
<evidence type="ECO:0000256" key="16">
    <source>
        <dbReference type="SAM" id="Phobius"/>
    </source>
</evidence>
<evidence type="ECO:0000313" key="17">
    <source>
        <dbReference type="EMBL" id="CAD9864263.1"/>
    </source>
</evidence>
<dbReference type="SMART" id="SM01415">
    <property type="entry name" value="DUF106"/>
    <property type="match status" value="1"/>
</dbReference>
<keyword evidence="5 14" id="KW-0107">Calcium channel</keyword>
<evidence type="ECO:0000256" key="10">
    <source>
        <dbReference type="ARBA" id="ARBA00023054"/>
    </source>
</evidence>
<proteinExistence type="inferred from homology"/>
<evidence type="ECO:0000256" key="13">
    <source>
        <dbReference type="ARBA" id="ARBA00023303"/>
    </source>
</evidence>
<name>A0A7S2UZE6_9STRA</name>
<dbReference type="EMBL" id="HBHR01012975">
    <property type="protein sequence ID" value="CAD9864263.1"/>
    <property type="molecule type" value="Transcribed_RNA"/>
</dbReference>
<sequence>MGMTSDSLKICCISIASTLLAEGLSWILIYSKPNYKKLRAQIEKNVKALSKKKREVVPPGEQQQRRHEKKIQKMESDMRQISRDLSLIKFKSMFFLSFSMIALYAVLRSIFDGLVVAKLPFEPIPLLRKITHQSLPGDDFTDCSMTFLFIICSLGIRSNIQKMLGVGLPRGATGYGMFDMPKDFEYKEN</sequence>
<dbReference type="GO" id="GO:0032469">
    <property type="term" value="P:endoplasmic reticulum calcium ion homeostasis"/>
    <property type="evidence" value="ECO:0007669"/>
    <property type="project" value="UniProtKB-UniRule"/>
</dbReference>
<comment type="similarity">
    <text evidence="2 14">Belongs to the TMCO1 family.</text>
</comment>
<feature type="transmembrane region" description="Helical" evidence="16">
    <location>
        <begin position="93"/>
        <end position="111"/>
    </location>
</feature>
<dbReference type="GO" id="GO:0005262">
    <property type="term" value="F:calcium channel activity"/>
    <property type="evidence" value="ECO:0007669"/>
    <property type="project" value="UniProtKB-UniRule"/>
</dbReference>
<gene>
    <name evidence="17" type="ORF">FJAP1339_LOCUS6354</name>
</gene>
<dbReference type="PIRSF" id="PIRSF023322">
    <property type="entry name" value="DUF841_euk"/>
    <property type="match status" value="1"/>
</dbReference>
<dbReference type="PANTHER" id="PTHR20917">
    <property type="entry name" value="PNAS-RELATED"/>
    <property type="match status" value="1"/>
</dbReference>
<keyword evidence="9 16" id="KW-1133">Transmembrane helix</keyword>
<evidence type="ECO:0000256" key="14">
    <source>
        <dbReference type="PIRNR" id="PIRNR023322"/>
    </source>
</evidence>
<protein>
    <recommendedName>
        <fullName evidence="14">Calcium load-activated calcium channel</fullName>
        <shortName evidence="14">CLAC channel</shortName>
    </recommendedName>
</protein>
<evidence type="ECO:0000256" key="6">
    <source>
        <dbReference type="ARBA" id="ARBA00022692"/>
    </source>
</evidence>